<reference evidence="1 2" key="1">
    <citation type="submission" date="2020-05" db="EMBL/GenBank/DDBJ databases">
        <title>Draft genome sequence of Desulfovibrio psychrotolerans JS1T.</title>
        <authorList>
            <person name="Ueno A."/>
            <person name="Tamazawa S."/>
            <person name="Tamamura S."/>
            <person name="Murakami T."/>
            <person name="Kiyama T."/>
            <person name="Inomata H."/>
            <person name="Amano Y."/>
            <person name="Miyakawa K."/>
            <person name="Tamaki H."/>
            <person name="Naganuma T."/>
            <person name="Kaneko K."/>
        </authorList>
    </citation>
    <scope>NUCLEOTIDE SEQUENCE [LARGE SCALE GENOMIC DNA]</scope>
    <source>
        <strain evidence="1 2">JS1</strain>
    </source>
</reference>
<proteinExistence type="predicted"/>
<protein>
    <submittedName>
        <fullName evidence="1">Uncharacterized protein</fullName>
    </submittedName>
</protein>
<comment type="caution">
    <text evidence="1">The sequence shown here is derived from an EMBL/GenBank/DDBJ whole genome shotgun (WGS) entry which is preliminary data.</text>
</comment>
<keyword evidence="2" id="KW-1185">Reference proteome</keyword>
<dbReference type="Proteomes" id="UP000503820">
    <property type="component" value="Unassembled WGS sequence"/>
</dbReference>
<evidence type="ECO:0000313" key="1">
    <source>
        <dbReference type="EMBL" id="GFM37977.1"/>
    </source>
</evidence>
<dbReference type="AlphaFoldDB" id="A0A7J0BW87"/>
<gene>
    <name evidence="1" type="ORF">DSM19430T_26610</name>
</gene>
<evidence type="ECO:0000313" key="2">
    <source>
        <dbReference type="Proteomes" id="UP000503820"/>
    </source>
</evidence>
<accession>A0A7J0BW87</accession>
<dbReference type="EMBL" id="BLVP01000010">
    <property type="protein sequence ID" value="GFM37977.1"/>
    <property type="molecule type" value="Genomic_DNA"/>
</dbReference>
<dbReference type="RefSeq" id="WP_174410589.1">
    <property type="nucleotide sequence ID" value="NZ_BLVP01000010.1"/>
</dbReference>
<organism evidence="1 2">
    <name type="scientific">Desulfovibrio psychrotolerans</name>
    <dbReference type="NCBI Taxonomy" id="415242"/>
    <lineage>
        <taxon>Bacteria</taxon>
        <taxon>Pseudomonadati</taxon>
        <taxon>Thermodesulfobacteriota</taxon>
        <taxon>Desulfovibrionia</taxon>
        <taxon>Desulfovibrionales</taxon>
        <taxon>Desulfovibrionaceae</taxon>
        <taxon>Desulfovibrio</taxon>
    </lineage>
</organism>
<name>A0A7J0BW87_9BACT</name>
<sequence>MEKREIALTVSLIMDGKQQMRFDLRPGEQWKGGTPGSYRLYRDRCVPVDGPDGEPLFVTLDRAFALMAGMLCGGVNAAPPCPDLPTGTGVSVPNGRMLGDMALRDVTRTTTPPILGHDGRWHVGVLMWGCGTRFVPVDDLIRK</sequence>